<evidence type="ECO:0000259" key="10">
    <source>
        <dbReference type="Pfam" id="PF00724"/>
    </source>
</evidence>
<evidence type="ECO:0000256" key="9">
    <source>
        <dbReference type="ARBA" id="ARBA00023014"/>
    </source>
</evidence>
<dbReference type="PANTHER" id="PTHR42917:SF2">
    <property type="entry name" value="2,4-DIENOYL-COA REDUCTASE [(2E)-ENOYL-COA-PRODUCING]"/>
    <property type="match status" value="1"/>
</dbReference>
<dbReference type="FunFam" id="3.20.20.70:FF:000082">
    <property type="entry name" value="NADPH-dependent 2,4-dienoyl-CoA reductase"/>
    <property type="match status" value="1"/>
</dbReference>
<dbReference type="AlphaFoldDB" id="A0A1Y6KXZ7"/>
<dbReference type="GO" id="GO:0046872">
    <property type="term" value="F:metal ion binding"/>
    <property type="evidence" value="ECO:0007669"/>
    <property type="project" value="UniProtKB-KW"/>
</dbReference>
<comment type="similarity">
    <text evidence="3">In the N-terminal section; belongs to the NADH:flavin oxidoreductase/NADH oxidase family.</text>
</comment>
<dbReference type="Proteomes" id="UP000196485">
    <property type="component" value="Unassembled WGS sequence"/>
</dbReference>
<accession>A0A1Y6KXZ7</accession>
<feature type="domain" description="FAD/NAD(P)-binding" evidence="11">
    <location>
        <begin position="379"/>
        <end position="632"/>
    </location>
</feature>
<keyword evidence="5" id="KW-0288">FMN</keyword>
<dbReference type="CDD" id="cd02930">
    <property type="entry name" value="DCR_FMN"/>
    <property type="match status" value="1"/>
</dbReference>
<protein>
    <submittedName>
        <fullName evidence="12">2,4-dienoyl-CoA reductase [NADPH]</fullName>
        <ecNumber evidence="12">1.3.1.34</ecNumber>
    </submittedName>
</protein>
<dbReference type="GO" id="GO:0051536">
    <property type="term" value="F:iron-sulfur cluster binding"/>
    <property type="evidence" value="ECO:0007669"/>
    <property type="project" value="UniProtKB-KW"/>
</dbReference>
<dbReference type="InterPro" id="IPR001155">
    <property type="entry name" value="OxRdtase_FMN_N"/>
</dbReference>
<dbReference type="Gene3D" id="3.20.20.70">
    <property type="entry name" value="Aldolase class I"/>
    <property type="match status" value="1"/>
</dbReference>
<proteinExistence type="inferred from homology"/>
<keyword evidence="6" id="KW-0479">Metal-binding</keyword>
<dbReference type="Pfam" id="PF07992">
    <property type="entry name" value="Pyr_redox_2"/>
    <property type="match status" value="1"/>
</dbReference>
<sequence>MDDTIYPYLLAPLDLGFAQLRNRVLMGSMHTGLEDERGGFEKLAAFYAVRARAGVGLIVTGGFSPNFRGRLHPFSAEFSNGRHVRKHRLITTAVHQQGGKIALQLLHAGRYAMSPFAVSASAIRSPISKFTPSKMSHRQINNTINDFAHSAELAREAGYDGVELMGSEGYLINQFICQRSNQRYDDWGGSYDNRIRFALEIVRAVRARVGTDFIIIFRLSMLDLVEQGSTYDEVVQLATALEAAGVTILNTGIGWHETRIPTIATQVPRAAFTWVTDKIKQQVSIPIVTCNRINTPQVAEDILAQGQADMVSMARPFLADPEFVLKAQQNRADDINTCIGCNQACLDHVFVGKRASCLVNPQACYETELVLTPVATNRSVAVIGAGPAGMACAVAAAERGFKVDLFEKNYHVGGQFNLAMQIPGKEEFKQTVRYFTRRLEQTGVKVHLGVEANAEQLLSYDEVIIATGVQPRIPPITGIEHSKVIDYQTLIREKLTLGKKVAIIGAGGIGVDVATMLTEPADSDLDSWLREWNIDKSLTYCGGLLPSEDYISPREVWLMQRRSGKVGKGPGRTTGWIHRRTLEKRGVHLWDGVEYHAIDDQGLHLIIDGRARILEVDNIVICSGQTSVDSLSALLIEQGIAVHVIGGAEEAGEVDAKRVIRQGVELAAKL</sequence>
<dbReference type="InterPro" id="IPR036188">
    <property type="entry name" value="FAD/NAD-bd_sf"/>
</dbReference>
<evidence type="ECO:0000256" key="6">
    <source>
        <dbReference type="ARBA" id="ARBA00022723"/>
    </source>
</evidence>
<name>A0A1Y6KXZ7_9GAMM</name>
<dbReference type="EC" id="1.3.1.34" evidence="12"/>
<dbReference type="PANTHER" id="PTHR42917">
    <property type="entry name" value="2,4-DIENOYL-COA REDUCTASE"/>
    <property type="match status" value="1"/>
</dbReference>
<dbReference type="GO" id="GO:0008670">
    <property type="term" value="F:2,4-dienoyl-CoA reductase (NADPH) activity"/>
    <property type="evidence" value="ECO:0007669"/>
    <property type="project" value="UniProtKB-EC"/>
</dbReference>
<dbReference type="InterPro" id="IPR051793">
    <property type="entry name" value="NADH:flavin_oxidoreductase"/>
</dbReference>
<evidence type="ECO:0000259" key="11">
    <source>
        <dbReference type="Pfam" id="PF07992"/>
    </source>
</evidence>
<evidence type="ECO:0000256" key="3">
    <source>
        <dbReference type="ARBA" id="ARBA00011048"/>
    </source>
</evidence>
<dbReference type="Gene3D" id="3.50.50.60">
    <property type="entry name" value="FAD/NAD(P)-binding domain"/>
    <property type="match status" value="1"/>
</dbReference>
<dbReference type="EMBL" id="FYAH01000003">
    <property type="protein sequence ID" value="SMY16912.1"/>
    <property type="molecule type" value="Genomic_DNA"/>
</dbReference>
<evidence type="ECO:0000256" key="1">
    <source>
        <dbReference type="ARBA" id="ARBA00001917"/>
    </source>
</evidence>
<dbReference type="PRINTS" id="PR00368">
    <property type="entry name" value="FADPNR"/>
</dbReference>
<evidence type="ECO:0000256" key="7">
    <source>
        <dbReference type="ARBA" id="ARBA00023002"/>
    </source>
</evidence>
<dbReference type="InterPro" id="IPR023753">
    <property type="entry name" value="FAD/NAD-binding_dom"/>
</dbReference>
<dbReference type="SUPFAM" id="SSF51971">
    <property type="entry name" value="Nucleotide-binding domain"/>
    <property type="match status" value="1"/>
</dbReference>
<dbReference type="GO" id="GO:0010181">
    <property type="term" value="F:FMN binding"/>
    <property type="evidence" value="ECO:0007669"/>
    <property type="project" value="InterPro"/>
</dbReference>
<evidence type="ECO:0000256" key="4">
    <source>
        <dbReference type="ARBA" id="ARBA00022630"/>
    </source>
</evidence>
<comment type="cofactor">
    <cofactor evidence="1">
        <name>FMN</name>
        <dbReference type="ChEBI" id="CHEBI:58210"/>
    </cofactor>
</comment>
<keyword evidence="7 12" id="KW-0560">Oxidoreductase</keyword>
<gene>
    <name evidence="12" type="primary">fadH</name>
    <name evidence="12" type="ORF">PAQU9191_02152</name>
</gene>
<dbReference type="SUPFAM" id="SSF51395">
    <property type="entry name" value="FMN-linked oxidoreductases"/>
    <property type="match status" value="1"/>
</dbReference>
<dbReference type="SUPFAM" id="SSF51905">
    <property type="entry name" value="FAD/NAD(P)-binding domain"/>
    <property type="match status" value="1"/>
</dbReference>
<dbReference type="Gene3D" id="3.40.50.720">
    <property type="entry name" value="NAD(P)-binding Rossmann-like Domain"/>
    <property type="match status" value="1"/>
</dbReference>
<evidence type="ECO:0000256" key="2">
    <source>
        <dbReference type="ARBA" id="ARBA00001966"/>
    </source>
</evidence>
<reference evidence="13" key="1">
    <citation type="submission" date="2017-06" db="EMBL/GenBank/DDBJ databases">
        <authorList>
            <person name="Rodrigo-Torres L."/>
            <person name="Arahal R. D."/>
            <person name="Lucena T."/>
        </authorList>
    </citation>
    <scope>NUCLEOTIDE SEQUENCE [LARGE SCALE GENOMIC DNA]</scope>
    <source>
        <strain evidence="13">type strain: CECT 9192</strain>
    </source>
</reference>
<dbReference type="RefSeq" id="WP_087820902.1">
    <property type="nucleotide sequence ID" value="NZ_FYAH01000003.1"/>
</dbReference>
<keyword evidence="4" id="KW-0285">Flavoprotein</keyword>
<evidence type="ECO:0000313" key="13">
    <source>
        <dbReference type="Proteomes" id="UP000196485"/>
    </source>
</evidence>
<dbReference type="GO" id="GO:0033543">
    <property type="term" value="P:fatty acid beta-oxidation, unsaturated, even number, reductase/isomerase pathway"/>
    <property type="evidence" value="ECO:0007669"/>
    <property type="project" value="TreeGrafter"/>
</dbReference>
<dbReference type="InterPro" id="IPR013785">
    <property type="entry name" value="Aldolase_TIM"/>
</dbReference>
<dbReference type="Pfam" id="PF00724">
    <property type="entry name" value="Oxidored_FMN"/>
    <property type="match status" value="1"/>
</dbReference>
<comment type="cofactor">
    <cofactor evidence="2">
        <name>[4Fe-4S] cluster</name>
        <dbReference type="ChEBI" id="CHEBI:49883"/>
    </cofactor>
</comment>
<evidence type="ECO:0000313" key="12">
    <source>
        <dbReference type="EMBL" id="SMY16912.1"/>
    </source>
</evidence>
<evidence type="ECO:0000256" key="5">
    <source>
        <dbReference type="ARBA" id="ARBA00022643"/>
    </source>
</evidence>
<organism evidence="12 13">
    <name type="scientific">Photobacterium aquimaris</name>
    <dbReference type="NCBI Taxonomy" id="512643"/>
    <lineage>
        <taxon>Bacteria</taxon>
        <taxon>Pseudomonadati</taxon>
        <taxon>Pseudomonadota</taxon>
        <taxon>Gammaproteobacteria</taxon>
        <taxon>Vibrionales</taxon>
        <taxon>Vibrionaceae</taxon>
        <taxon>Photobacterium</taxon>
    </lineage>
</organism>
<keyword evidence="9" id="KW-0411">Iron-sulfur</keyword>
<keyword evidence="8" id="KW-0408">Iron</keyword>
<feature type="domain" description="NADH:flavin oxidoreductase/NADH oxidase N-terminal" evidence="10">
    <location>
        <begin position="9"/>
        <end position="333"/>
    </location>
</feature>
<keyword evidence="13" id="KW-1185">Reference proteome</keyword>
<evidence type="ECO:0000256" key="8">
    <source>
        <dbReference type="ARBA" id="ARBA00023004"/>
    </source>
</evidence>